<dbReference type="Proteomes" id="UP000532273">
    <property type="component" value="Unassembled WGS sequence"/>
</dbReference>
<comment type="caution">
    <text evidence="1">The sequence shown here is derived from an EMBL/GenBank/DDBJ whole genome shotgun (WGS) entry which is preliminary data.</text>
</comment>
<sequence>MSYFFTESINVTNLTKNVMDKVCLKKADTKFSEMLHVNI</sequence>
<gene>
    <name evidence="1" type="ORF">GGQ60_004029</name>
</gene>
<proteinExistence type="predicted"/>
<dbReference type="EMBL" id="JACIEF010000004">
    <property type="protein sequence ID" value="MBB4110001.1"/>
    <property type="molecule type" value="Genomic_DNA"/>
</dbReference>
<reference evidence="1 2" key="1">
    <citation type="submission" date="2020-08" db="EMBL/GenBank/DDBJ databases">
        <title>Genomic Encyclopedia of Type Strains, Phase IV (KMG-IV): sequencing the most valuable type-strain genomes for metagenomic binning, comparative biology and taxonomic classification.</title>
        <authorList>
            <person name="Goeker M."/>
        </authorList>
    </citation>
    <scope>NUCLEOTIDE SEQUENCE [LARGE SCALE GENOMIC DNA]</scope>
    <source>
        <strain evidence="1 2">DSM 100774</strain>
    </source>
</reference>
<evidence type="ECO:0000313" key="2">
    <source>
        <dbReference type="Proteomes" id="UP000532273"/>
    </source>
</evidence>
<organism evidence="1 2">
    <name type="scientific">Pedobacter zeae</name>
    <dbReference type="NCBI Taxonomy" id="1737356"/>
    <lineage>
        <taxon>Bacteria</taxon>
        <taxon>Pseudomonadati</taxon>
        <taxon>Bacteroidota</taxon>
        <taxon>Sphingobacteriia</taxon>
        <taxon>Sphingobacteriales</taxon>
        <taxon>Sphingobacteriaceae</taxon>
        <taxon>Pedobacter</taxon>
    </lineage>
</organism>
<protein>
    <submittedName>
        <fullName evidence="1">Uncharacterized protein</fullName>
    </submittedName>
</protein>
<name>A0A7W6P8E4_9SPHI</name>
<evidence type="ECO:0000313" key="1">
    <source>
        <dbReference type="EMBL" id="MBB4110001.1"/>
    </source>
</evidence>
<dbReference type="AlphaFoldDB" id="A0A7W6P8E4"/>
<accession>A0A7W6P8E4</accession>